<dbReference type="EMBL" id="CP107006">
    <property type="protein sequence ID" value="UYQ94471.1"/>
    <property type="molecule type" value="Genomic_DNA"/>
</dbReference>
<organism evidence="1 2">
    <name type="scientific">Chitinophaga horti</name>
    <dbReference type="NCBI Taxonomy" id="2920382"/>
    <lineage>
        <taxon>Bacteria</taxon>
        <taxon>Pseudomonadati</taxon>
        <taxon>Bacteroidota</taxon>
        <taxon>Chitinophagia</taxon>
        <taxon>Chitinophagales</taxon>
        <taxon>Chitinophagaceae</taxon>
        <taxon>Chitinophaga</taxon>
    </lineage>
</organism>
<keyword evidence="1" id="KW-0378">Hydrolase</keyword>
<dbReference type="GO" id="GO:0016787">
    <property type="term" value="F:hydrolase activity"/>
    <property type="evidence" value="ECO:0007669"/>
    <property type="project" value="UniProtKB-KW"/>
</dbReference>
<name>A0ABY6J541_9BACT</name>
<protein>
    <submittedName>
        <fullName evidence="1">Glycosyl hydrolase</fullName>
    </submittedName>
</protein>
<dbReference type="Proteomes" id="UP001162741">
    <property type="component" value="Chromosome"/>
</dbReference>
<dbReference type="InterPro" id="IPR017853">
    <property type="entry name" value="GH"/>
</dbReference>
<dbReference type="SUPFAM" id="SSF51445">
    <property type="entry name" value="(Trans)glycosidases"/>
    <property type="match status" value="1"/>
</dbReference>
<sequence length="475" mass="53527">MLACIAAAVVAVCSCRADKSVDKPQPGPDTGGNGGPDTIVLAKNKPLIKDFLGINGHFFFKPELYNQVSRTVRNYHNLDWDVANTGDPITLPMAVNGVDWKNDLYKFWKAAGFQIDICMQFGKFGPGENFASYWKGKEQWAYDYGKAMSKYFGPSGTEKLATSFEIDNEPGKRVDQTVFRSIFKKMAQGLRDGDAQAKIVTPTIWARNADDYSQDVRTFYGQADVLPLYDVLNVHTYATIPQGAGNPNPWNRTYPEDSTAAYLKTVQEVINWRNTNATGKQVWVTEFGYDACTPGAMANRKDWFLEMDWQGHTDLQQAQYLVRSFLAFAPMDINRAYLYYFNDEDEAAFHAASGLTRNFVPKMSFYAVKQFYEVLGDYRFARVVKKDYGQTYVYEFRNDADKKIWVAWSPTGVKSHEKNGYKPRTAKVTLTVPSKPIHVKSMTTATGQATEADWKASGDTAIELTIGESPVYITF</sequence>
<evidence type="ECO:0000313" key="1">
    <source>
        <dbReference type="EMBL" id="UYQ94471.1"/>
    </source>
</evidence>
<proteinExistence type="predicted"/>
<dbReference type="RefSeq" id="WP_264282353.1">
    <property type="nucleotide sequence ID" value="NZ_CP107006.1"/>
</dbReference>
<evidence type="ECO:0000313" key="2">
    <source>
        <dbReference type="Proteomes" id="UP001162741"/>
    </source>
</evidence>
<keyword evidence="2" id="KW-1185">Reference proteome</keyword>
<accession>A0ABY6J541</accession>
<reference evidence="1" key="1">
    <citation type="submission" date="2022-10" db="EMBL/GenBank/DDBJ databases">
        <title>Chitinophaga sp. nov., isolated from soil.</title>
        <authorList>
            <person name="Jeon C.O."/>
        </authorList>
    </citation>
    <scope>NUCLEOTIDE SEQUENCE</scope>
    <source>
        <strain evidence="1">R8</strain>
    </source>
</reference>
<gene>
    <name evidence="1" type="ORF">MKQ68_05125</name>
</gene>
<dbReference type="Gene3D" id="3.20.20.80">
    <property type="entry name" value="Glycosidases"/>
    <property type="match status" value="1"/>
</dbReference>